<evidence type="ECO:0000256" key="1">
    <source>
        <dbReference type="SAM" id="Coils"/>
    </source>
</evidence>
<evidence type="ECO:0000313" key="5">
    <source>
        <dbReference type="Proteomes" id="UP000069272"/>
    </source>
</evidence>
<accession>A0A182F672</accession>
<reference evidence="4" key="2">
    <citation type="submission" date="2022-08" db="UniProtKB">
        <authorList>
            <consortium name="EnsemblMetazoa"/>
        </authorList>
    </citation>
    <scope>IDENTIFICATION</scope>
    <source>
        <strain evidence="4">STECLA/ALBI9_A</strain>
    </source>
</reference>
<reference evidence="4 5" key="1">
    <citation type="journal article" date="2017" name="G3 (Bethesda)">
        <title>The Physical Genome Mapping of Anopheles albimanus Corrected Scaffold Misassemblies and Identified Interarm Rearrangements in Genus Anopheles.</title>
        <authorList>
            <person name="Artemov G.N."/>
            <person name="Peery A.N."/>
            <person name="Jiang X."/>
            <person name="Tu Z."/>
            <person name="Stegniy V.N."/>
            <person name="Sharakhova M.V."/>
            <person name="Sharakhov I.V."/>
        </authorList>
    </citation>
    <scope>NUCLEOTIDE SEQUENCE [LARGE SCALE GENOMIC DNA]</scope>
    <source>
        <strain evidence="4 5">ALBI9_A</strain>
    </source>
</reference>
<feature type="chain" id="PRO_5043332595" description="Protein TsetseEP domain-containing protein" evidence="3">
    <location>
        <begin position="21"/>
        <end position="1009"/>
    </location>
</feature>
<organism evidence="4 5">
    <name type="scientific">Anopheles albimanus</name>
    <name type="common">New world malaria mosquito</name>
    <dbReference type="NCBI Taxonomy" id="7167"/>
    <lineage>
        <taxon>Eukaryota</taxon>
        <taxon>Metazoa</taxon>
        <taxon>Ecdysozoa</taxon>
        <taxon>Arthropoda</taxon>
        <taxon>Hexapoda</taxon>
        <taxon>Insecta</taxon>
        <taxon>Pterygota</taxon>
        <taxon>Neoptera</taxon>
        <taxon>Endopterygota</taxon>
        <taxon>Diptera</taxon>
        <taxon>Nematocera</taxon>
        <taxon>Culicoidea</taxon>
        <taxon>Culicidae</taxon>
        <taxon>Anophelinae</taxon>
        <taxon>Anopheles</taxon>
    </lineage>
</organism>
<feature type="compositionally biased region" description="Pro residues" evidence="2">
    <location>
        <begin position="280"/>
        <end position="291"/>
    </location>
</feature>
<proteinExistence type="predicted"/>
<keyword evidence="3" id="KW-0732">Signal</keyword>
<keyword evidence="5" id="KW-1185">Reference proteome</keyword>
<name>A0A182F672_ANOAL</name>
<evidence type="ECO:0008006" key="6">
    <source>
        <dbReference type="Google" id="ProtNLM"/>
    </source>
</evidence>
<dbReference type="AlphaFoldDB" id="A0A182F672"/>
<dbReference type="VEuPathDB" id="VectorBase:AALB20_027106"/>
<evidence type="ECO:0000256" key="2">
    <source>
        <dbReference type="SAM" id="MobiDB-lite"/>
    </source>
</evidence>
<protein>
    <recommendedName>
        <fullName evidence="6">Protein TsetseEP domain-containing protein</fullName>
    </recommendedName>
</protein>
<dbReference type="EnsemblMetazoa" id="AALB001973-RA">
    <property type="protein sequence ID" value="AALB001973-PA"/>
    <property type="gene ID" value="AALB001973"/>
</dbReference>
<feature type="compositionally biased region" description="Low complexity" evidence="2">
    <location>
        <begin position="260"/>
        <end position="279"/>
    </location>
</feature>
<evidence type="ECO:0000256" key="3">
    <source>
        <dbReference type="SAM" id="SignalP"/>
    </source>
</evidence>
<dbReference type="VEuPathDB" id="VectorBase:AALB20_031766"/>
<evidence type="ECO:0000313" key="4">
    <source>
        <dbReference type="EnsemblMetazoa" id="AALB001973-PA"/>
    </source>
</evidence>
<feature type="region of interest" description="Disordered" evidence="2">
    <location>
        <begin position="246"/>
        <end position="297"/>
    </location>
</feature>
<dbReference type="VEuPathDB" id="VectorBase:AALB20_030758"/>
<feature type="coiled-coil region" evidence="1">
    <location>
        <begin position="490"/>
        <end position="532"/>
    </location>
</feature>
<dbReference type="VEuPathDB" id="VectorBase:AALB001973"/>
<dbReference type="VEuPathDB" id="VectorBase:AALB20_032676"/>
<sequence>MKAFASTVVLLLAVLGVTLAQRETSLRVIEALREVHPAYRELRNYVVNAVAGAKLNSSEVVFKFNVDIAERKESFLQSAIKAETGVLRQVNGQSPEVETTCLSFLRQSVDVNMNLAGVSFTNCLNNVDAALSEEVVRIYSELQVNETSYINLSVYDVFRGQNVFVNPQTIVDRLLEKLSALQQAPVELSLELAELVEAFEARLGDVRAAYAGCLSLNDKLLEQTLNTVLVQLQQICLGVLLPADSTDQPTETEPVETEPTETVPVETEPTEPAETQPVETVPPEPETPAPAPGAVKSTPVARNSILRSTGTVIDVKCFTMKSLVWLAIAAVAIGTVAAERDETLQLFTQLKRTKKGRRSGNEEFVTVVQSELLLAEEEFVRSSISSESSVIEQLSSTDAQASGPHCVTFIKQKAEIMMNLGGISYTACLNRVDDKLFEELSEATEGAITREDYDRANVLNAFRGENIFVDPARIRSKLQQRMQGSFKLPVNLSSDKIADIKEEMKEVKEDFVECMQKALGDLQRTLKATEEQLQIVLDFATTMKFIVTLLAIVGVASALRPEAVEVITTFKDIAPRYKAALDQEESALATVKTNVTTQLVNFHLDVINSKESFVDAVVDREDYILGQIALQTAADSVCLGFVQTSSEMTVNLAGVSFTNCINAADQALNTKLTEYSGSLGTMAAQLSQLRLLDVFRGDNIFYTPSRISQKLNDKLLALQENPALSATEIEELVEGVSQDLGGILNTYNSCMTAASTMAEQGLTIGRSLKVKMKLLIVLSVLAGVANAARPGAVQVIDTFKEIAPQYAANLTENEEKVQLLQQDGGDAIAQFHTDIIRAKETFVGNVIIAEDALLDAITETGETSVACTTFITTAEDANVNLVGVAFTKCINAADDALNTTAATYYNLIGELGGSLTDLRLLDVFRNDNVFYTPQNIVQKLQDKLSGLSGLNSPTTAEMQENIDSLVDELAGIREAYITCMTAADQAHTQYMALARSQLDLICGPTVIVA</sequence>
<dbReference type="Proteomes" id="UP000069272">
    <property type="component" value="Chromosome 2L"/>
</dbReference>
<keyword evidence="1" id="KW-0175">Coiled coil</keyword>
<feature type="signal peptide" evidence="3">
    <location>
        <begin position="1"/>
        <end position="20"/>
    </location>
</feature>